<dbReference type="PANTHER" id="PTHR12905:SF0">
    <property type="entry name" value="CALCINEURIN-LIKE PHOSPHOESTERASE DOMAIN-CONTAINING PROTEIN"/>
    <property type="match status" value="1"/>
</dbReference>
<feature type="transmembrane region" description="Helical" evidence="1">
    <location>
        <begin position="448"/>
        <end position="470"/>
    </location>
</feature>
<comment type="caution">
    <text evidence="4">The sequence shown here is derived from an EMBL/GenBank/DDBJ whole genome shotgun (WGS) entry which is preliminary data.</text>
</comment>
<evidence type="ECO:0000313" key="3">
    <source>
        <dbReference type="EMBL" id="RLN46067.1"/>
    </source>
</evidence>
<evidence type="ECO:0000313" key="5">
    <source>
        <dbReference type="Proteomes" id="UP000285624"/>
    </source>
</evidence>
<dbReference type="InterPro" id="IPR004843">
    <property type="entry name" value="Calcineurin-like_PHP"/>
</dbReference>
<dbReference type="PANTHER" id="PTHR12905">
    <property type="entry name" value="METALLOPHOSPHOESTERASE"/>
    <property type="match status" value="1"/>
</dbReference>
<dbReference type="Pfam" id="PF07690">
    <property type="entry name" value="MFS_1"/>
    <property type="match status" value="1"/>
</dbReference>
<name>A0A3R7HH59_9STRA</name>
<dbReference type="EMBL" id="MBDN02000196">
    <property type="protein sequence ID" value="RLN78293.1"/>
    <property type="molecule type" value="Genomic_DNA"/>
</dbReference>
<sequence>MLTPQRLLKVGLRRSQPHNNLSGNEFASDVIEEPAEFPRRPDSIRPHQTAGLVSVLLLALGVYWVHLNGVGVLGWNGHWLRNSDEIIRSLSSDPQQKGTLRVVCISDTHGKHRNIKNIPDGDVLLHCGDFTNRGTHNEIRDFNDWLGALPHRHKVVIAGNHDLCMDAAEYDLHWDKEFRHKEYNDPSVSRALLSNCTYLENRSVVIDGIKIYGSPMTPPIPGRIAAFNVARGFADQQHWAKIPADVDVLVTHGPPHGILDKTVTGLHVGSETLLKETMSREVYASLSCHRCLVKLRICTDTVVALNVNFFGDLMLLGGMAALVAQVLLLEPILPEFKRMVYRLTAEPTLMMRHALLDQEKLHGCRGGVGNLVMSPMLGQASDVYGRKPFLVLSQVVRVGTPFTVMYFMQPGGSIAPYFILRLVDSGFGTAGVTSAAVADVVAPEDRAVAFGITFASLSVGYCISAFTAPFFSREHILHIAAGLFVARVLWAIFILPETLPIRAQANKARWVVENPISSMSILFRNQLFMRLTLLIALTTFVMFGTFQIQAFFLNVSTPSEFIV</sequence>
<dbReference type="Proteomes" id="UP000285624">
    <property type="component" value="Unassembled WGS sequence"/>
</dbReference>
<dbReference type="SUPFAM" id="SSF56300">
    <property type="entry name" value="Metallo-dependent phosphatases"/>
    <property type="match status" value="1"/>
</dbReference>
<dbReference type="GO" id="GO:0016787">
    <property type="term" value="F:hydrolase activity"/>
    <property type="evidence" value="ECO:0007669"/>
    <property type="project" value="InterPro"/>
</dbReference>
<protein>
    <recommendedName>
        <fullName evidence="2">Calcineurin-like phosphoesterase domain-containing protein</fullName>
    </recommendedName>
</protein>
<dbReference type="AlphaFoldDB" id="A0A3R7HH59"/>
<dbReference type="Pfam" id="PF00149">
    <property type="entry name" value="Metallophos"/>
    <property type="match status" value="1"/>
</dbReference>
<dbReference type="Gene3D" id="3.60.21.10">
    <property type="match status" value="1"/>
</dbReference>
<evidence type="ECO:0000256" key="1">
    <source>
        <dbReference type="SAM" id="Phobius"/>
    </source>
</evidence>
<dbReference type="InterPro" id="IPR029052">
    <property type="entry name" value="Metallo-depent_PP-like"/>
</dbReference>
<gene>
    <name evidence="3" type="ORF">BBI17_006060</name>
    <name evidence="4" type="ORF">BBO99_00006060</name>
</gene>
<feature type="transmembrane region" description="Helical" evidence="1">
    <location>
        <begin position="476"/>
        <end position="495"/>
    </location>
</feature>
<dbReference type="InterPro" id="IPR036259">
    <property type="entry name" value="MFS_trans_sf"/>
</dbReference>
<dbReference type="CDD" id="cd07379">
    <property type="entry name" value="MPP_239FB"/>
    <property type="match status" value="1"/>
</dbReference>
<evidence type="ECO:0000313" key="6">
    <source>
        <dbReference type="Proteomes" id="UP000285883"/>
    </source>
</evidence>
<dbReference type="EMBL" id="MAYM02000099">
    <property type="protein sequence ID" value="RLN46067.1"/>
    <property type="molecule type" value="Genomic_DNA"/>
</dbReference>
<feature type="transmembrane region" description="Helical" evidence="1">
    <location>
        <begin position="527"/>
        <end position="552"/>
    </location>
</feature>
<evidence type="ECO:0000259" key="2">
    <source>
        <dbReference type="Pfam" id="PF00149"/>
    </source>
</evidence>
<proteinExistence type="predicted"/>
<evidence type="ECO:0000313" key="4">
    <source>
        <dbReference type="EMBL" id="RLN78293.1"/>
    </source>
</evidence>
<keyword evidence="1" id="KW-1133">Transmembrane helix</keyword>
<dbReference type="InterPro" id="IPR051693">
    <property type="entry name" value="UPF0046_metallophosphoest"/>
</dbReference>
<keyword evidence="1" id="KW-0812">Transmembrane</keyword>
<feature type="transmembrane region" description="Helical" evidence="1">
    <location>
        <begin position="309"/>
        <end position="329"/>
    </location>
</feature>
<keyword evidence="1" id="KW-0472">Membrane</keyword>
<organism evidence="4 5">
    <name type="scientific">Phytophthora kernoviae</name>
    <dbReference type="NCBI Taxonomy" id="325452"/>
    <lineage>
        <taxon>Eukaryota</taxon>
        <taxon>Sar</taxon>
        <taxon>Stramenopiles</taxon>
        <taxon>Oomycota</taxon>
        <taxon>Peronosporomycetes</taxon>
        <taxon>Peronosporales</taxon>
        <taxon>Peronosporaceae</taxon>
        <taxon>Phytophthora</taxon>
    </lineage>
</organism>
<dbReference type="GO" id="GO:0022857">
    <property type="term" value="F:transmembrane transporter activity"/>
    <property type="evidence" value="ECO:0007669"/>
    <property type="project" value="InterPro"/>
</dbReference>
<feature type="domain" description="Calcineurin-like phosphoesterase" evidence="2">
    <location>
        <begin position="100"/>
        <end position="262"/>
    </location>
</feature>
<reference evidence="5 6" key="1">
    <citation type="submission" date="2018-07" db="EMBL/GenBank/DDBJ databases">
        <title>Genome sequencing of oomycete isolates from Chile give support for New Zealand origin for Phytophthora kernoviae and make available the first Nothophytophthora sp. genome.</title>
        <authorList>
            <person name="Studholme D.J."/>
            <person name="Sanfuentes E."/>
            <person name="Panda P."/>
            <person name="Hill R."/>
            <person name="Sambles C."/>
            <person name="Grant M."/>
            <person name="Williams N.M."/>
            <person name="Mcdougal R.L."/>
        </authorList>
    </citation>
    <scope>NUCLEOTIDE SEQUENCE [LARGE SCALE GENOMIC DNA]</scope>
    <source>
        <strain evidence="3">Chile2</strain>
        <strain evidence="4">Chile4</strain>
    </source>
</reference>
<dbReference type="SUPFAM" id="SSF103473">
    <property type="entry name" value="MFS general substrate transporter"/>
    <property type="match status" value="1"/>
</dbReference>
<dbReference type="Proteomes" id="UP000285883">
    <property type="component" value="Unassembled WGS sequence"/>
</dbReference>
<keyword evidence="5" id="KW-1185">Reference proteome</keyword>
<dbReference type="Gene3D" id="1.20.1250.20">
    <property type="entry name" value="MFS general substrate transporter like domains"/>
    <property type="match status" value="1"/>
</dbReference>
<accession>A0A3R7HH59</accession>
<dbReference type="InterPro" id="IPR011701">
    <property type="entry name" value="MFS"/>
</dbReference>